<dbReference type="Proteomes" id="UP000589520">
    <property type="component" value="Unassembled WGS sequence"/>
</dbReference>
<keyword evidence="1" id="KW-0472">Membrane</keyword>
<accession>A0A7Y9PFE5</accession>
<sequence>MNKGQTALVPSLDDRLVEVSLEVKRKLVERIVISPSFSKSERLSSFLLHICTLDQQGRLNEISEQQIGEAVFGRPQNYDPSIDGIVRSHASRLRLRLDQYFTQEGVNEPIRLHIPRGAYVPFYAPRPHDKLAQEDTPTFSRLPHPRPLSDTPPRRLLYRIAAFCLLLLTVSVLSFEFARSKFPVIERLLSAVDPSPTDKLWQALFQPGRETLFVVGDGGANMFENMATRQLTTEEYSSRSWLKEPLAQTPSGFSWAPIATRNYTPYFSVDLAVKLARLPQVSDGQLTTMFARDLRLDNLKDSQAILIGGPNYNPWEQLFSRDQNFRMIYDAVENSISIVNLHPQSGEPAIFQWRQTDTKSHYGYSLITLSKNLNHNGHVLILQGATAQGDKAAADFLLARKEIEPFLRKALGQNGQLEDFEIVLETSFVAGGNTDTHVVGFRIHHSG</sequence>
<dbReference type="AlphaFoldDB" id="A0A7Y9PFE5"/>
<protein>
    <submittedName>
        <fullName evidence="2">Uncharacterized protein</fullName>
    </submittedName>
</protein>
<keyword evidence="3" id="KW-1185">Reference proteome</keyword>
<keyword evidence="1" id="KW-0812">Transmembrane</keyword>
<keyword evidence="1" id="KW-1133">Transmembrane helix</keyword>
<organism evidence="2 3">
    <name type="scientific">Granulicella arctica</name>
    <dbReference type="NCBI Taxonomy" id="940613"/>
    <lineage>
        <taxon>Bacteria</taxon>
        <taxon>Pseudomonadati</taxon>
        <taxon>Acidobacteriota</taxon>
        <taxon>Terriglobia</taxon>
        <taxon>Terriglobales</taxon>
        <taxon>Acidobacteriaceae</taxon>
        <taxon>Granulicella</taxon>
    </lineage>
</organism>
<dbReference type="RefSeq" id="WP_179487368.1">
    <property type="nucleotide sequence ID" value="NZ_JACCCW010000001.1"/>
</dbReference>
<proteinExistence type="predicted"/>
<name>A0A7Y9PFE5_9BACT</name>
<evidence type="ECO:0000313" key="2">
    <source>
        <dbReference type="EMBL" id="NYF78168.1"/>
    </source>
</evidence>
<feature type="transmembrane region" description="Helical" evidence="1">
    <location>
        <begin position="156"/>
        <end position="175"/>
    </location>
</feature>
<comment type="caution">
    <text evidence="2">The sequence shown here is derived from an EMBL/GenBank/DDBJ whole genome shotgun (WGS) entry which is preliminary data.</text>
</comment>
<gene>
    <name evidence="2" type="ORF">HDF17_000455</name>
</gene>
<evidence type="ECO:0000313" key="3">
    <source>
        <dbReference type="Proteomes" id="UP000589520"/>
    </source>
</evidence>
<evidence type="ECO:0000256" key="1">
    <source>
        <dbReference type="SAM" id="Phobius"/>
    </source>
</evidence>
<dbReference type="EMBL" id="JACCCW010000001">
    <property type="protein sequence ID" value="NYF78168.1"/>
    <property type="molecule type" value="Genomic_DNA"/>
</dbReference>
<reference evidence="2 3" key="1">
    <citation type="submission" date="2020-07" db="EMBL/GenBank/DDBJ databases">
        <title>Genomic Encyclopedia of Type Strains, Phase IV (KMG-V): Genome sequencing to study the core and pangenomes of soil and plant-associated prokaryotes.</title>
        <authorList>
            <person name="Whitman W."/>
        </authorList>
    </citation>
    <scope>NUCLEOTIDE SEQUENCE [LARGE SCALE GENOMIC DNA]</scope>
    <source>
        <strain evidence="2 3">X4EP2</strain>
    </source>
</reference>